<feature type="transmembrane region" description="Helical" evidence="5">
    <location>
        <begin position="401"/>
        <end position="421"/>
    </location>
</feature>
<evidence type="ECO:0000256" key="1">
    <source>
        <dbReference type="ARBA" id="ARBA00004127"/>
    </source>
</evidence>
<keyword evidence="4 5" id="KW-0472">Membrane</keyword>
<evidence type="ECO:0000256" key="4">
    <source>
        <dbReference type="ARBA" id="ARBA00023136"/>
    </source>
</evidence>
<feature type="transmembrane region" description="Helical" evidence="5">
    <location>
        <begin position="370"/>
        <end position="389"/>
    </location>
</feature>
<evidence type="ECO:0000313" key="8">
    <source>
        <dbReference type="Proteomes" id="UP001304125"/>
    </source>
</evidence>
<evidence type="ECO:0000313" key="7">
    <source>
        <dbReference type="EMBL" id="WNM23482.1"/>
    </source>
</evidence>
<gene>
    <name evidence="7" type="ORF">RN606_08885</name>
</gene>
<feature type="transmembrane region" description="Helical" evidence="5">
    <location>
        <begin position="449"/>
        <end position="480"/>
    </location>
</feature>
<keyword evidence="7" id="KW-0808">Transferase</keyword>
<keyword evidence="8" id="KW-1185">Reference proteome</keyword>
<feature type="transmembrane region" description="Helical" evidence="5">
    <location>
        <begin position="21"/>
        <end position="45"/>
    </location>
</feature>
<evidence type="ECO:0000256" key="3">
    <source>
        <dbReference type="ARBA" id="ARBA00022989"/>
    </source>
</evidence>
<accession>A0AA96F3Z3</accession>
<dbReference type="InterPro" id="IPR007318">
    <property type="entry name" value="Phopholipid_MeTrfase"/>
</dbReference>
<dbReference type="GO" id="GO:0008168">
    <property type="term" value="F:methyltransferase activity"/>
    <property type="evidence" value="ECO:0007669"/>
    <property type="project" value="UniProtKB-KW"/>
</dbReference>
<dbReference type="GO" id="GO:0016746">
    <property type="term" value="F:acyltransferase activity"/>
    <property type="evidence" value="ECO:0007669"/>
    <property type="project" value="InterPro"/>
</dbReference>
<feature type="domain" description="Phospholipid/glycerol acyltransferase" evidence="6">
    <location>
        <begin position="137"/>
        <end position="287"/>
    </location>
</feature>
<evidence type="ECO:0000256" key="5">
    <source>
        <dbReference type="SAM" id="Phobius"/>
    </source>
</evidence>
<organism evidence="7 8">
    <name type="scientific">Demequina capsici</name>
    <dbReference type="NCBI Taxonomy" id="3075620"/>
    <lineage>
        <taxon>Bacteria</taxon>
        <taxon>Bacillati</taxon>
        <taxon>Actinomycetota</taxon>
        <taxon>Actinomycetes</taxon>
        <taxon>Micrococcales</taxon>
        <taxon>Demequinaceae</taxon>
        <taxon>Demequina</taxon>
    </lineage>
</organism>
<dbReference type="PANTHER" id="PTHR43847:SF1">
    <property type="entry name" value="BLL3993 PROTEIN"/>
    <property type="match status" value="1"/>
</dbReference>
<dbReference type="PANTHER" id="PTHR43847">
    <property type="entry name" value="BLL3993 PROTEIN"/>
    <property type="match status" value="1"/>
</dbReference>
<dbReference type="Proteomes" id="UP001304125">
    <property type="component" value="Chromosome"/>
</dbReference>
<dbReference type="InterPro" id="IPR052527">
    <property type="entry name" value="Metal_cation-efflux_comp"/>
</dbReference>
<protein>
    <submittedName>
        <fullName evidence="7">Methyltransferase</fullName>
    </submittedName>
</protein>
<dbReference type="GO" id="GO:0012505">
    <property type="term" value="C:endomembrane system"/>
    <property type="evidence" value="ECO:0007669"/>
    <property type="project" value="UniProtKB-SubCell"/>
</dbReference>
<reference evidence="7 8" key="1">
    <citation type="submission" date="2023-09" db="EMBL/GenBank/DDBJ databases">
        <title>Demequina sp. a novel bacteria isolated from Capsicum annuum.</title>
        <authorList>
            <person name="Humaira Z."/>
            <person name="Lee J."/>
            <person name="Cho D."/>
        </authorList>
    </citation>
    <scope>NUCLEOTIDE SEQUENCE [LARGE SCALE GENOMIC DNA]</scope>
    <source>
        <strain evidence="7 8">OYTSA14</strain>
    </source>
</reference>
<name>A0AA96F3Z3_9MICO</name>
<feature type="transmembrane region" description="Helical" evidence="5">
    <location>
        <begin position="65"/>
        <end position="89"/>
    </location>
</feature>
<dbReference type="GO" id="GO:0032259">
    <property type="term" value="P:methylation"/>
    <property type="evidence" value="ECO:0007669"/>
    <property type="project" value="UniProtKB-KW"/>
</dbReference>
<dbReference type="RefSeq" id="WP_313496420.1">
    <property type="nucleotide sequence ID" value="NZ_CP134879.1"/>
</dbReference>
<dbReference type="InterPro" id="IPR002123">
    <property type="entry name" value="Plipid/glycerol_acylTrfase"/>
</dbReference>
<dbReference type="SMART" id="SM00563">
    <property type="entry name" value="PlsC"/>
    <property type="match status" value="1"/>
</dbReference>
<keyword evidence="2 5" id="KW-0812">Transmembrane</keyword>
<dbReference type="Gene3D" id="1.20.120.1630">
    <property type="match status" value="1"/>
</dbReference>
<dbReference type="AlphaFoldDB" id="A0AA96F3Z3"/>
<dbReference type="Pfam" id="PF04191">
    <property type="entry name" value="PEMT"/>
    <property type="match status" value="1"/>
</dbReference>
<dbReference type="EMBL" id="CP134879">
    <property type="protein sequence ID" value="WNM23482.1"/>
    <property type="molecule type" value="Genomic_DNA"/>
</dbReference>
<evidence type="ECO:0000256" key="2">
    <source>
        <dbReference type="ARBA" id="ARBA00022692"/>
    </source>
</evidence>
<comment type="subcellular location">
    <subcellularLocation>
        <location evidence="1">Endomembrane system</location>
        <topology evidence="1">Multi-pass membrane protein</topology>
    </subcellularLocation>
</comment>
<sequence>MRPPRSLRLPPVWVRRLVIAPLVVFLAVAVIPAVMLLAAAVAGIVSWALPGRLRLTRVFAMAVFYVMWDAFALVCLFALWVGSGFGLLLRRPSFQEAHYTLASRLLALLFWQVRWTLRLDIVHEDSDLDRAARGLPIIVVSRHAGPGDSFVIVEALLNRFDRDPMIVLKDTLQWDPAIDVLLHRIPARFVTPRRYRRSGAAGGADAVGQLAAGMDDDDAVLIFPEGANATPRRRASRIRALREAGHDALADRAESMPHVMPPHVGGVMAAMEACPRAAVVVVAHTGLERLSTIRDVWRELPVDKRITMKGWTAMPEEIPADVEDRTTWLFDWWERVDRWIGEKDEEVSVAAEQGMHTIRRMRLLDRQARIDWALVATQALLFLGVGFWPPQWSPDVPDAPIPGLAVVVLGSVLLAVSGLHLGRALTPLPTPNGTGLVAKGLYRWMRHPVYTGVVTICAGVAVARGEAVVWALVLVLMVFFELKTRLEESYLRGAYEGYEEYASRTGKFVPFLGRRR</sequence>
<proteinExistence type="predicted"/>
<evidence type="ECO:0000259" key="6">
    <source>
        <dbReference type="SMART" id="SM00563"/>
    </source>
</evidence>
<dbReference type="Pfam" id="PF01553">
    <property type="entry name" value="Acyltransferase"/>
    <property type="match status" value="1"/>
</dbReference>
<keyword evidence="7" id="KW-0489">Methyltransferase</keyword>
<keyword evidence="3 5" id="KW-1133">Transmembrane helix</keyword>